<feature type="domain" description="Protein kinase" evidence="18">
    <location>
        <begin position="363"/>
        <end position="637"/>
    </location>
</feature>
<evidence type="ECO:0000256" key="17">
    <source>
        <dbReference type="SAM" id="Phobius"/>
    </source>
</evidence>
<evidence type="ECO:0000256" key="14">
    <source>
        <dbReference type="ARBA" id="ARBA00023170"/>
    </source>
</evidence>
<dbReference type="PROSITE" id="PS00107">
    <property type="entry name" value="PROTEIN_KINASE_ATP"/>
    <property type="match status" value="1"/>
</dbReference>
<keyword evidence="15" id="KW-0325">Glycoprotein</keyword>
<dbReference type="Gene3D" id="2.60.120.430">
    <property type="entry name" value="Galactose-binding lectin"/>
    <property type="match status" value="1"/>
</dbReference>
<dbReference type="InterPro" id="IPR000719">
    <property type="entry name" value="Prot_kinase_dom"/>
</dbReference>
<keyword evidence="13 17" id="KW-0472">Membrane</keyword>
<evidence type="ECO:0000256" key="16">
    <source>
        <dbReference type="PROSITE-ProRule" id="PRU10141"/>
    </source>
</evidence>
<dbReference type="PANTHER" id="PTHR48006:SF34">
    <property type="entry name" value="OS08G0203700 PROTEIN"/>
    <property type="match status" value="1"/>
</dbReference>
<dbReference type="GO" id="GO:0005886">
    <property type="term" value="C:plasma membrane"/>
    <property type="evidence" value="ECO:0007669"/>
    <property type="project" value="UniProtKB-SubCell"/>
</dbReference>
<dbReference type="InterPro" id="IPR032675">
    <property type="entry name" value="LRR_dom_sf"/>
</dbReference>
<evidence type="ECO:0000256" key="6">
    <source>
        <dbReference type="ARBA" id="ARBA00022692"/>
    </source>
</evidence>
<evidence type="ECO:0000256" key="10">
    <source>
        <dbReference type="ARBA" id="ARBA00022777"/>
    </source>
</evidence>
<dbReference type="PANTHER" id="PTHR48006">
    <property type="entry name" value="LEUCINE-RICH REPEAT-CONTAINING PROTEIN DDB_G0281931-RELATED"/>
    <property type="match status" value="1"/>
</dbReference>
<evidence type="ECO:0000256" key="12">
    <source>
        <dbReference type="ARBA" id="ARBA00022989"/>
    </source>
</evidence>
<dbReference type="Gene3D" id="3.80.10.10">
    <property type="entry name" value="Ribonuclease Inhibitor"/>
    <property type="match status" value="1"/>
</dbReference>
<sequence>MESGIWKISDLSGGSSSSLDFIRDMKNLSTLILRNNRISGGIPPNMNEYQNLQLLNLVANNFVIDDSNGSGLPSGLFCLQRSMPCLRDTPFYSFAINCGGKTIQGSDGTLFDSETENLGAASYYVTDTKRWAVSNVGTYSNSPNETYVLYNLAHFDNTLDSELFQSARQSPSSLRYYGLGLQKGNYTVSLQFAELLFDNPPWTINGRRVFDIYIQGNRVEKDFDIQKEAGRTFRAVKKDFIASVSNTVLEIHFFWAGKGTYSVPHSGEYGPLISVISATPQDFKGTGPNLPPSTHLAKKAKARLVAGIIIPIGIVALVLIFGTILWRRKQRMLREAEDEELLGTGARPNTFSYAELRISTEDFSDSNKLGEGGFGRVYKGKLADGREVAVKQLSVASHQGKSQFVTEIATISAVQHRNLVKLYGCCIEGERRVLVYEYLKNKSLDQALFGKSTLHLDWPTRFNICLGTARGLAYLHEESRVRIVHRDVKASNILLDAELNPKISDFGLAKLYSDEHTHLSTRVAGTFGYLAPEYALWGHLTEKVDVFGFGVVALEIITGRKNCDVSLDEGKAYLLEWAWQLHEENNDLGLVDMTLTEFNAEEAIRVVGVALLCTQASPTLRPSMSKVVAMLSGDVGVVSSTTRPNYWNECGLNDMRKRSLQALATRGPPLPLHRPHRDPPRLCSAFLTFHTVHLTLLFAFSHCNIFIRGLSPAYTFDDLVGTFSPYAGSTRS</sequence>
<organism evidence="19 20">
    <name type="scientific">Acorus gramineus</name>
    <name type="common">Dwarf sweet flag</name>
    <dbReference type="NCBI Taxonomy" id="55184"/>
    <lineage>
        <taxon>Eukaryota</taxon>
        <taxon>Viridiplantae</taxon>
        <taxon>Streptophyta</taxon>
        <taxon>Embryophyta</taxon>
        <taxon>Tracheophyta</taxon>
        <taxon>Spermatophyta</taxon>
        <taxon>Magnoliopsida</taxon>
        <taxon>Liliopsida</taxon>
        <taxon>Acoraceae</taxon>
        <taxon>Acorus</taxon>
    </lineage>
</organism>
<dbReference type="CDD" id="cd14066">
    <property type="entry name" value="STKc_IRAK"/>
    <property type="match status" value="1"/>
</dbReference>
<feature type="transmembrane region" description="Helical" evidence="17">
    <location>
        <begin position="304"/>
        <end position="326"/>
    </location>
</feature>
<name>A0AAV9BL37_ACOGR</name>
<evidence type="ECO:0000256" key="8">
    <source>
        <dbReference type="ARBA" id="ARBA00022737"/>
    </source>
</evidence>
<dbReference type="SUPFAM" id="SSF56112">
    <property type="entry name" value="Protein kinase-like (PK-like)"/>
    <property type="match status" value="1"/>
</dbReference>
<keyword evidence="3" id="KW-0723">Serine/threonine-protein kinase</keyword>
<comment type="caution">
    <text evidence="19">The sequence shown here is derived from an EMBL/GenBank/DDBJ whole genome shotgun (WGS) entry which is preliminary data.</text>
</comment>
<keyword evidence="5" id="KW-0808">Transferase</keyword>
<dbReference type="EMBL" id="JAUJYN010000002">
    <property type="protein sequence ID" value="KAK1277127.1"/>
    <property type="molecule type" value="Genomic_DNA"/>
</dbReference>
<keyword evidence="10 19" id="KW-0418">Kinase</keyword>
<dbReference type="AlphaFoldDB" id="A0AAV9BL37"/>
<dbReference type="InterPro" id="IPR051824">
    <property type="entry name" value="LRR_Rcpt-Like_S/T_Kinase"/>
</dbReference>
<accession>A0AAV9BL37</accession>
<evidence type="ECO:0000313" key="20">
    <source>
        <dbReference type="Proteomes" id="UP001179952"/>
    </source>
</evidence>
<dbReference type="GO" id="GO:0004674">
    <property type="term" value="F:protein serine/threonine kinase activity"/>
    <property type="evidence" value="ECO:0007669"/>
    <property type="project" value="UniProtKB-KW"/>
</dbReference>
<proteinExistence type="predicted"/>
<gene>
    <name evidence="19" type="ORF">QJS04_geneDACA023435</name>
</gene>
<dbReference type="FunFam" id="3.30.200.20:FF:000140">
    <property type="entry name" value="Leucine-rich repeat receptor-like protein kinase"/>
    <property type="match status" value="1"/>
</dbReference>
<evidence type="ECO:0000256" key="11">
    <source>
        <dbReference type="ARBA" id="ARBA00022840"/>
    </source>
</evidence>
<keyword evidence="11 16" id="KW-0067">ATP-binding</keyword>
<feature type="binding site" evidence="16">
    <location>
        <position position="391"/>
    </location>
    <ligand>
        <name>ATP</name>
        <dbReference type="ChEBI" id="CHEBI:30616"/>
    </ligand>
</feature>
<evidence type="ECO:0000256" key="5">
    <source>
        <dbReference type="ARBA" id="ARBA00022679"/>
    </source>
</evidence>
<dbReference type="PROSITE" id="PS50011">
    <property type="entry name" value="PROTEIN_KINASE_DOM"/>
    <property type="match status" value="1"/>
</dbReference>
<dbReference type="InterPro" id="IPR001245">
    <property type="entry name" value="Ser-Thr/Tyr_kinase_cat_dom"/>
</dbReference>
<dbReference type="EC" id="2.7.11.1" evidence="2"/>
<evidence type="ECO:0000256" key="3">
    <source>
        <dbReference type="ARBA" id="ARBA00022527"/>
    </source>
</evidence>
<evidence type="ECO:0000256" key="4">
    <source>
        <dbReference type="ARBA" id="ARBA00022553"/>
    </source>
</evidence>
<dbReference type="Pfam" id="PF07714">
    <property type="entry name" value="PK_Tyr_Ser-Thr"/>
    <property type="match status" value="1"/>
</dbReference>
<dbReference type="Pfam" id="PF11721">
    <property type="entry name" value="Malectin"/>
    <property type="match status" value="1"/>
</dbReference>
<evidence type="ECO:0000256" key="13">
    <source>
        <dbReference type="ARBA" id="ARBA00023136"/>
    </source>
</evidence>
<evidence type="ECO:0000256" key="1">
    <source>
        <dbReference type="ARBA" id="ARBA00004162"/>
    </source>
</evidence>
<dbReference type="InterPro" id="IPR011009">
    <property type="entry name" value="Kinase-like_dom_sf"/>
</dbReference>
<keyword evidence="7" id="KW-0732">Signal</keyword>
<evidence type="ECO:0000259" key="18">
    <source>
        <dbReference type="PROSITE" id="PS50011"/>
    </source>
</evidence>
<protein>
    <recommendedName>
        <fullName evidence="2">non-specific serine/threonine protein kinase</fullName>
        <ecNumber evidence="2">2.7.11.1</ecNumber>
    </recommendedName>
</protein>
<keyword evidence="20" id="KW-1185">Reference proteome</keyword>
<dbReference type="InterPro" id="IPR008271">
    <property type="entry name" value="Ser/Thr_kinase_AS"/>
</dbReference>
<dbReference type="SUPFAM" id="SSF52058">
    <property type="entry name" value="L domain-like"/>
    <property type="match status" value="1"/>
</dbReference>
<dbReference type="SMART" id="SM00220">
    <property type="entry name" value="S_TKc"/>
    <property type="match status" value="1"/>
</dbReference>
<evidence type="ECO:0000256" key="2">
    <source>
        <dbReference type="ARBA" id="ARBA00012513"/>
    </source>
</evidence>
<dbReference type="PROSITE" id="PS00108">
    <property type="entry name" value="PROTEIN_KINASE_ST"/>
    <property type="match status" value="1"/>
</dbReference>
<dbReference type="Proteomes" id="UP001179952">
    <property type="component" value="Unassembled WGS sequence"/>
</dbReference>
<dbReference type="InterPro" id="IPR021720">
    <property type="entry name" value="Malectin_dom"/>
</dbReference>
<reference evidence="19" key="1">
    <citation type="journal article" date="2023" name="Nat. Commun.">
        <title>Diploid and tetraploid genomes of Acorus and the evolution of monocots.</title>
        <authorList>
            <person name="Ma L."/>
            <person name="Liu K.W."/>
            <person name="Li Z."/>
            <person name="Hsiao Y.Y."/>
            <person name="Qi Y."/>
            <person name="Fu T."/>
            <person name="Tang G.D."/>
            <person name="Zhang D."/>
            <person name="Sun W.H."/>
            <person name="Liu D.K."/>
            <person name="Li Y."/>
            <person name="Chen G.Z."/>
            <person name="Liu X.D."/>
            <person name="Liao X.Y."/>
            <person name="Jiang Y.T."/>
            <person name="Yu X."/>
            <person name="Hao Y."/>
            <person name="Huang J."/>
            <person name="Zhao X.W."/>
            <person name="Ke S."/>
            <person name="Chen Y.Y."/>
            <person name="Wu W.L."/>
            <person name="Hsu J.L."/>
            <person name="Lin Y.F."/>
            <person name="Huang M.D."/>
            <person name="Li C.Y."/>
            <person name="Huang L."/>
            <person name="Wang Z.W."/>
            <person name="Zhao X."/>
            <person name="Zhong W.Y."/>
            <person name="Peng D.H."/>
            <person name="Ahmad S."/>
            <person name="Lan S."/>
            <person name="Zhang J.S."/>
            <person name="Tsai W.C."/>
            <person name="Van de Peer Y."/>
            <person name="Liu Z.J."/>
        </authorList>
    </citation>
    <scope>NUCLEOTIDE SEQUENCE</scope>
    <source>
        <strain evidence="19">SCP</strain>
    </source>
</reference>
<evidence type="ECO:0000256" key="9">
    <source>
        <dbReference type="ARBA" id="ARBA00022741"/>
    </source>
</evidence>
<comment type="subcellular location">
    <subcellularLocation>
        <location evidence="1">Cell membrane</location>
        <topology evidence="1">Single-pass membrane protein</topology>
    </subcellularLocation>
</comment>
<dbReference type="GO" id="GO:0005524">
    <property type="term" value="F:ATP binding"/>
    <property type="evidence" value="ECO:0007669"/>
    <property type="project" value="UniProtKB-UniRule"/>
</dbReference>
<keyword evidence="4" id="KW-0597">Phosphoprotein</keyword>
<keyword evidence="8" id="KW-0677">Repeat</keyword>
<keyword evidence="14 19" id="KW-0675">Receptor</keyword>
<dbReference type="InterPro" id="IPR017441">
    <property type="entry name" value="Protein_kinase_ATP_BS"/>
</dbReference>
<dbReference type="FunFam" id="1.10.510.10:FF:000044">
    <property type="entry name" value="Putative LRR receptor-like serine/threonine-protein kinase"/>
    <property type="match status" value="1"/>
</dbReference>
<evidence type="ECO:0000313" key="19">
    <source>
        <dbReference type="EMBL" id="KAK1277127.1"/>
    </source>
</evidence>
<keyword evidence="12 17" id="KW-1133">Transmembrane helix</keyword>
<reference evidence="19" key="2">
    <citation type="submission" date="2023-06" db="EMBL/GenBank/DDBJ databases">
        <authorList>
            <person name="Ma L."/>
            <person name="Liu K.-W."/>
            <person name="Li Z."/>
            <person name="Hsiao Y.-Y."/>
            <person name="Qi Y."/>
            <person name="Fu T."/>
            <person name="Tang G."/>
            <person name="Zhang D."/>
            <person name="Sun W.-H."/>
            <person name="Liu D.-K."/>
            <person name="Li Y."/>
            <person name="Chen G.-Z."/>
            <person name="Liu X.-D."/>
            <person name="Liao X.-Y."/>
            <person name="Jiang Y.-T."/>
            <person name="Yu X."/>
            <person name="Hao Y."/>
            <person name="Huang J."/>
            <person name="Zhao X.-W."/>
            <person name="Ke S."/>
            <person name="Chen Y.-Y."/>
            <person name="Wu W.-L."/>
            <person name="Hsu J.-L."/>
            <person name="Lin Y.-F."/>
            <person name="Huang M.-D."/>
            <person name="Li C.-Y."/>
            <person name="Huang L."/>
            <person name="Wang Z.-W."/>
            <person name="Zhao X."/>
            <person name="Zhong W.-Y."/>
            <person name="Peng D.-H."/>
            <person name="Ahmad S."/>
            <person name="Lan S."/>
            <person name="Zhang J.-S."/>
            <person name="Tsai W.-C."/>
            <person name="Van De Peer Y."/>
            <person name="Liu Z.-J."/>
        </authorList>
    </citation>
    <scope>NUCLEOTIDE SEQUENCE</scope>
    <source>
        <strain evidence="19">SCP</strain>
        <tissue evidence="19">Leaves</tissue>
    </source>
</reference>
<evidence type="ECO:0000256" key="15">
    <source>
        <dbReference type="ARBA" id="ARBA00023180"/>
    </source>
</evidence>
<dbReference type="Gene3D" id="3.30.200.20">
    <property type="entry name" value="Phosphorylase Kinase, domain 1"/>
    <property type="match status" value="1"/>
</dbReference>
<keyword evidence="9 16" id="KW-0547">Nucleotide-binding</keyword>
<dbReference type="Gene3D" id="1.10.510.10">
    <property type="entry name" value="Transferase(Phosphotransferase) domain 1"/>
    <property type="match status" value="1"/>
</dbReference>
<keyword evidence="6 17" id="KW-0812">Transmembrane</keyword>
<evidence type="ECO:0000256" key="7">
    <source>
        <dbReference type="ARBA" id="ARBA00022729"/>
    </source>
</evidence>
<dbReference type="FunFam" id="2.60.120.430:FF:000002">
    <property type="entry name" value="Leucine-rich repeat receptor-like protein kinase"/>
    <property type="match status" value="1"/>
</dbReference>